<sequence length="186" mass="21490">MTVQLRERVESTIWPNELEKEYGWTLGAPTWAVKPLAEEWANNYSWEDARTELNRWHHYRMKIDGLLVHYVHERSANPDAIPIVLLHGWPSTFYEFHKLIDPLRDGLHGNQAFHVITPSLPGFGFSEAPKVKGYGVAKIGAMINALMVHLGYDKYSKPQFFFFSSKTKLTFKKCIMVVIGEQLLEN</sequence>
<dbReference type="Pfam" id="PF06441">
    <property type="entry name" value="EHN"/>
    <property type="match status" value="1"/>
</dbReference>
<name>A0ABP9Y071_9FUNG</name>
<protein>
    <recommendedName>
        <fullName evidence="4">Epoxide hydrolase N-terminal domain-containing protein</fullName>
    </recommendedName>
</protein>
<feature type="domain" description="Epoxide hydrolase N-terminal" evidence="4">
    <location>
        <begin position="4"/>
        <end position="96"/>
    </location>
</feature>
<evidence type="ECO:0000313" key="5">
    <source>
        <dbReference type="EMBL" id="GAA5800406.1"/>
    </source>
</evidence>
<dbReference type="InterPro" id="IPR000639">
    <property type="entry name" value="Epox_hydrolase-like"/>
</dbReference>
<dbReference type="Gene3D" id="3.40.50.1820">
    <property type="entry name" value="alpha/beta hydrolase"/>
    <property type="match status" value="1"/>
</dbReference>
<dbReference type="SUPFAM" id="SSF53474">
    <property type="entry name" value="alpha/beta-Hydrolases"/>
    <property type="match status" value="1"/>
</dbReference>
<keyword evidence="3" id="KW-0378">Hydrolase</keyword>
<dbReference type="EMBL" id="BAABUJ010000015">
    <property type="protein sequence ID" value="GAA5800406.1"/>
    <property type="molecule type" value="Genomic_DNA"/>
</dbReference>
<evidence type="ECO:0000256" key="1">
    <source>
        <dbReference type="ARBA" id="ARBA00010088"/>
    </source>
</evidence>
<proteinExistence type="inferred from homology"/>
<evidence type="ECO:0000256" key="2">
    <source>
        <dbReference type="ARBA" id="ARBA00022797"/>
    </source>
</evidence>
<evidence type="ECO:0000256" key="3">
    <source>
        <dbReference type="ARBA" id="ARBA00022801"/>
    </source>
</evidence>
<evidence type="ECO:0000259" key="4">
    <source>
        <dbReference type="Pfam" id="PF06441"/>
    </source>
</evidence>
<keyword evidence="2" id="KW-0058">Aromatic hydrocarbons catabolism</keyword>
<comment type="caution">
    <text evidence="5">The sequence shown here is derived from an EMBL/GenBank/DDBJ whole genome shotgun (WGS) entry which is preliminary data.</text>
</comment>
<accession>A0ABP9Y071</accession>
<dbReference type="PANTHER" id="PTHR21661:SF35">
    <property type="entry name" value="EPOXIDE HYDROLASE"/>
    <property type="match status" value="1"/>
</dbReference>
<dbReference type="Proteomes" id="UP001476247">
    <property type="component" value="Unassembled WGS sequence"/>
</dbReference>
<gene>
    <name evidence="5" type="ORF">HPULCUR_005836</name>
</gene>
<dbReference type="PRINTS" id="PR00412">
    <property type="entry name" value="EPOXHYDRLASE"/>
</dbReference>
<dbReference type="InterPro" id="IPR010497">
    <property type="entry name" value="Epoxide_hydro_N"/>
</dbReference>
<organism evidence="5 6">
    <name type="scientific">Helicostylum pulchrum</name>
    <dbReference type="NCBI Taxonomy" id="562976"/>
    <lineage>
        <taxon>Eukaryota</taxon>
        <taxon>Fungi</taxon>
        <taxon>Fungi incertae sedis</taxon>
        <taxon>Mucoromycota</taxon>
        <taxon>Mucoromycotina</taxon>
        <taxon>Mucoromycetes</taxon>
        <taxon>Mucorales</taxon>
        <taxon>Mucorineae</taxon>
        <taxon>Mucoraceae</taxon>
        <taxon>Helicostylum</taxon>
    </lineage>
</organism>
<evidence type="ECO:0000313" key="6">
    <source>
        <dbReference type="Proteomes" id="UP001476247"/>
    </source>
</evidence>
<reference evidence="5 6" key="1">
    <citation type="submission" date="2024-04" db="EMBL/GenBank/DDBJ databases">
        <title>genome sequences of Mucor flavus KT1a and Helicostylum pulchrum KT1b strains isolation_sourced from the surface of a dry-aged beef.</title>
        <authorList>
            <person name="Toyotome T."/>
            <person name="Hosono M."/>
            <person name="Torimaru M."/>
            <person name="Fukuda K."/>
            <person name="Mikami N."/>
        </authorList>
    </citation>
    <scope>NUCLEOTIDE SEQUENCE [LARGE SCALE GENOMIC DNA]</scope>
    <source>
        <strain evidence="5 6">KT1b</strain>
    </source>
</reference>
<dbReference type="InterPro" id="IPR029058">
    <property type="entry name" value="AB_hydrolase_fold"/>
</dbReference>
<comment type="similarity">
    <text evidence="1">Belongs to the peptidase S33 family.</text>
</comment>
<keyword evidence="6" id="KW-1185">Reference proteome</keyword>
<dbReference type="PANTHER" id="PTHR21661">
    <property type="entry name" value="EPOXIDE HYDROLASE 1-RELATED"/>
    <property type="match status" value="1"/>
</dbReference>